<dbReference type="AlphaFoldDB" id="A0A9N9JBQ7"/>
<feature type="non-terminal residue" evidence="1">
    <location>
        <position position="1"/>
    </location>
</feature>
<reference evidence="1" key="1">
    <citation type="submission" date="2021-06" db="EMBL/GenBank/DDBJ databases">
        <authorList>
            <person name="Kallberg Y."/>
            <person name="Tangrot J."/>
            <person name="Rosling A."/>
        </authorList>
    </citation>
    <scope>NUCLEOTIDE SEQUENCE</scope>
    <source>
        <strain evidence="1">UK204</strain>
    </source>
</reference>
<evidence type="ECO:0000313" key="2">
    <source>
        <dbReference type="Proteomes" id="UP000789570"/>
    </source>
</evidence>
<protein>
    <submittedName>
        <fullName evidence="1">3036_t:CDS:1</fullName>
    </submittedName>
</protein>
<dbReference type="EMBL" id="CAJVPQ010027471">
    <property type="protein sequence ID" value="CAG8771217.1"/>
    <property type="molecule type" value="Genomic_DNA"/>
</dbReference>
<sequence>SIFSPSFLELRLKFKLEKNHLSSFSTSRTIYLLSQRLEPASYFSTSFLELLSSLVLKII</sequence>
<accession>A0A9N9JBQ7</accession>
<organism evidence="1 2">
    <name type="scientific">Funneliformis caledonium</name>
    <dbReference type="NCBI Taxonomy" id="1117310"/>
    <lineage>
        <taxon>Eukaryota</taxon>
        <taxon>Fungi</taxon>
        <taxon>Fungi incertae sedis</taxon>
        <taxon>Mucoromycota</taxon>
        <taxon>Glomeromycotina</taxon>
        <taxon>Glomeromycetes</taxon>
        <taxon>Glomerales</taxon>
        <taxon>Glomeraceae</taxon>
        <taxon>Funneliformis</taxon>
    </lineage>
</organism>
<proteinExistence type="predicted"/>
<gene>
    <name evidence="1" type="ORF">FCALED_LOCUS17549</name>
</gene>
<comment type="caution">
    <text evidence="1">The sequence shown here is derived from an EMBL/GenBank/DDBJ whole genome shotgun (WGS) entry which is preliminary data.</text>
</comment>
<evidence type="ECO:0000313" key="1">
    <source>
        <dbReference type="EMBL" id="CAG8771217.1"/>
    </source>
</evidence>
<dbReference type="Proteomes" id="UP000789570">
    <property type="component" value="Unassembled WGS sequence"/>
</dbReference>
<feature type="non-terminal residue" evidence="1">
    <location>
        <position position="59"/>
    </location>
</feature>
<keyword evidence="2" id="KW-1185">Reference proteome</keyword>
<name>A0A9N9JBQ7_9GLOM</name>